<name>A0A840XWV4_9PROT</name>
<comment type="caution">
    <text evidence="1">The sequence shown here is derived from an EMBL/GenBank/DDBJ whole genome shotgun (WGS) entry which is preliminary data.</text>
</comment>
<evidence type="ECO:0000313" key="1">
    <source>
        <dbReference type="EMBL" id="MBB5693258.1"/>
    </source>
</evidence>
<dbReference type="Proteomes" id="UP000580654">
    <property type="component" value="Unassembled WGS sequence"/>
</dbReference>
<dbReference type="AlphaFoldDB" id="A0A840XWV4"/>
<reference evidence="1 2" key="1">
    <citation type="submission" date="2020-08" db="EMBL/GenBank/DDBJ databases">
        <title>Genomic Encyclopedia of Type Strains, Phase IV (KMG-IV): sequencing the most valuable type-strain genomes for metagenomic binning, comparative biology and taxonomic classification.</title>
        <authorList>
            <person name="Goeker M."/>
        </authorList>
    </citation>
    <scope>NUCLEOTIDE SEQUENCE [LARGE SCALE GENOMIC DNA]</scope>
    <source>
        <strain evidence="1 2">DSM 25622</strain>
    </source>
</reference>
<dbReference type="RefSeq" id="WP_184515048.1">
    <property type="nucleotide sequence ID" value="NZ_JACIJD010000004.1"/>
</dbReference>
<evidence type="ECO:0000313" key="2">
    <source>
        <dbReference type="Proteomes" id="UP000580654"/>
    </source>
</evidence>
<gene>
    <name evidence="1" type="ORF">FHS87_001284</name>
</gene>
<organism evidence="1 2">
    <name type="scientific">Muricoccus pecuniae</name>
    <dbReference type="NCBI Taxonomy" id="693023"/>
    <lineage>
        <taxon>Bacteria</taxon>
        <taxon>Pseudomonadati</taxon>
        <taxon>Pseudomonadota</taxon>
        <taxon>Alphaproteobacteria</taxon>
        <taxon>Acetobacterales</taxon>
        <taxon>Roseomonadaceae</taxon>
        <taxon>Muricoccus</taxon>
    </lineage>
</organism>
<dbReference type="EMBL" id="JACIJD010000004">
    <property type="protein sequence ID" value="MBB5693258.1"/>
    <property type="molecule type" value="Genomic_DNA"/>
</dbReference>
<dbReference type="PROSITE" id="PS51257">
    <property type="entry name" value="PROKAR_LIPOPROTEIN"/>
    <property type="match status" value="1"/>
</dbReference>
<accession>A0A840XWV4</accession>
<proteinExistence type="predicted"/>
<protein>
    <submittedName>
        <fullName evidence="1">Uncharacterized protein</fullName>
    </submittedName>
</protein>
<keyword evidence="2" id="KW-1185">Reference proteome</keyword>
<sequence length="84" mass="8340">MIGLARGTGLGSLLLLAGCAGGGPGQVAAPTAAADPVYACQMRGAAAEDRVYGPFGTLDINSAIVRAEVTQACLRQARQAGLLP</sequence>